<dbReference type="Pfam" id="PF01997">
    <property type="entry name" value="Translin"/>
    <property type="match status" value="2"/>
</dbReference>
<evidence type="ECO:0000256" key="5">
    <source>
        <dbReference type="ARBA" id="ARBA00023242"/>
    </source>
</evidence>
<proteinExistence type="inferred from homology"/>
<protein>
    <recommendedName>
        <fullName evidence="7">Translin</fullName>
    </recommendedName>
</protein>
<keyword evidence="5" id="KW-0539">Nucleus</keyword>
<gene>
    <name evidence="6" type="ORF">EGYM00392_LOCUS22991</name>
</gene>
<evidence type="ECO:0008006" key="7">
    <source>
        <dbReference type="Google" id="ProtNLM"/>
    </source>
</evidence>
<dbReference type="EMBL" id="HBGA01061958">
    <property type="protein sequence ID" value="CAD9011890.1"/>
    <property type="molecule type" value="Transcribed_RNA"/>
</dbReference>
<dbReference type="AlphaFoldDB" id="A0A7S1NCU6"/>
<comment type="subcellular location">
    <subcellularLocation>
        <location evidence="2">Cytoplasm</location>
    </subcellularLocation>
    <subcellularLocation>
        <location evidence="1">Nucleus</location>
    </subcellularLocation>
</comment>
<dbReference type="GO" id="GO:0043565">
    <property type="term" value="F:sequence-specific DNA binding"/>
    <property type="evidence" value="ECO:0007669"/>
    <property type="project" value="InterPro"/>
</dbReference>
<dbReference type="InterPro" id="IPR002848">
    <property type="entry name" value="Translin_fam"/>
</dbReference>
<dbReference type="InterPro" id="IPR036081">
    <property type="entry name" value="Translin_sf"/>
</dbReference>
<evidence type="ECO:0000313" key="6">
    <source>
        <dbReference type="EMBL" id="CAD9011890.1"/>
    </source>
</evidence>
<dbReference type="CDD" id="cd14820">
    <property type="entry name" value="TRAX"/>
    <property type="match status" value="2"/>
</dbReference>
<evidence type="ECO:0000256" key="3">
    <source>
        <dbReference type="ARBA" id="ARBA00005902"/>
    </source>
</evidence>
<evidence type="ECO:0000256" key="4">
    <source>
        <dbReference type="ARBA" id="ARBA00022490"/>
    </source>
</evidence>
<dbReference type="InterPro" id="IPR016069">
    <property type="entry name" value="Translin_C"/>
</dbReference>
<accession>A0A7S1NCU6</accession>
<organism evidence="6">
    <name type="scientific">Eutreptiella gymnastica</name>
    <dbReference type="NCBI Taxonomy" id="73025"/>
    <lineage>
        <taxon>Eukaryota</taxon>
        <taxon>Discoba</taxon>
        <taxon>Euglenozoa</taxon>
        <taxon>Euglenida</taxon>
        <taxon>Spirocuta</taxon>
        <taxon>Euglenophyceae</taxon>
        <taxon>Eutreptiales</taxon>
        <taxon>Eutreptiaceae</taxon>
        <taxon>Eutreptiella</taxon>
    </lineage>
</organism>
<dbReference type="PANTHER" id="PTHR10741">
    <property type="entry name" value="TRANSLIN AND TRANSLIN ASSOCIATED PROTEIN X"/>
    <property type="match status" value="1"/>
</dbReference>
<dbReference type="Gene3D" id="1.20.58.200">
    <property type="entry name" value="Translin, domain 2"/>
    <property type="match status" value="2"/>
</dbReference>
<evidence type="ECO:0000256" key="1">
    <source>
        <dbReference type="ARBA" id="ARBA00004123"/>
    </source>
</evidence>
<reference evidence="6" key="1">
    <citation type="submission" date="2021-01" db="EMBL/GenBank/DDBJ databases">
        <authorList>
            <person name="Corre E."/>
            <person name="Pelletier E."/>
            <person name="Niang G."/>
            <person name="Scheremetjew M."/>
            <person name="Finn R."/>
            <person name="Kale V."/>
            <person name="Holt S."/>
            <person name="Cochrane G."/>
            <person name="Meng A."/>
            <person name="Brown T."/>
            <person name="Cohen L."/>
        </authorList>
    </citation>
    <scope>NUCLEOTIDE SEQUENCE</scope>
    <source>
        <strain evidence="6">NIES-381</strain>
    </source>
</reference>
<dbReference type="GO" id="GO:0005634">
    <property type="term" value="C:nucleus"/>
    <property type="evidence" value="ECO:0007669"/>
    <property type="project" value="UniProtKB-SubCell"/>
</dbReference>
<dbReference type="Gene3D" id="1.20.58.190">
    <property type="entry name" value="Translin, domain 1"/>
    <property type="match status" value="2"/>
</dbReference>
<name>A0A7S1NCU6_9EUGL</name>
<sequence length="439" mass="49673">MSMVPSRPVPYGRSDYENLVDDAEFQEFQAELERLSEKRDECFKSGNKIRPLALRAIYHLHRGELSQVTQLHADCVTLMTAVMAKVSDNTQLRGILEHCMEAFITSSMFLHFLDTGLILQKSALPLVATNTEYLSGLCGFAKELERYAAARATHRDVLSVILCRDVVEVINSQMMQFDFRNSPLRRKYDGLKYAVKRLQDILYELSLTDFEEAKCLTTGQHTPQEASTLMDVAEMEQIRMQVEEYDATRDAIIKRSRDITKCSKNAIYCLHRDDSKKAEVQLSEAKTAAEELMPHILADRTLRFGSFEGGLEEYAEALIFQNFLKSGTIMPKKQIPLVELTEYIGGLVDFTGEVGRYAVAKATRREIQAVERCHAVLDRLSGEMLLLRVNSQMAKKAEALATNLRKLEIVLYELSLATAGKRTKSESTEPPSASKEDME</sequence>
<comment type="similarity">
    <text evidence="3">Belongs to the translin family.</text>
</comment>
<dbReference type="SUPFAM" id="SSF74784">
    <property type="entry name" value="Translin"/>
    <property type="match status" value="2"/>
</dbReference>
<evidence type="ECO:0000256" key="2">
    <source>
        <dbReference type="ARBA" id="ARBA00004496"/>
    </source>
</evidence>
<dbReference type="GO" id="GO:0005737">
    <property type="term" value="C:cytoplasm"/>
    <property type="evidence" value="ECO:0007669"/>
    <property type="project" value="UniProtKB-SubCell"/>
</dbReference>
<keyword evidence="4" id="KW-0963">Cytoplasm</keyword>
<dbReference type="InterPro" id="IPR016068">
    <property type="entry name" value="Translin_N"/>
</dbReference>